<dbReference type="Pfam" id="PF13673">
    <property type="entry name" value="Acetyltransf_10"/>
    <property type="match status" value="1"/>
</dbReference>
<dbReference type="PROSITE" id="PS51186">
    <property type="entry name" value="GNAT"/>
    <property type="match status" value="1"/>
</dbReference>
<evidence type="ECO:0000313" key="4">
    <source>
        <dbReference type="EMBL" id="QJC50503.1"/>
    </source>
</evidence>
<dbReference type="KEGG" id="palr:HGI30_02120"/>
<dbReference type="Proteomes" id="UP000502136">
    <property type="component" value="Chromosome"/>
</dbReference>
<name>A0A6H2GSU9_9BACL</name>
<keyword evidence="2" id="KW-0012">Acyltransferase</keyword>
<keyword evidence="1 4" id="KW-0808">Transferase</keyword>
<evidence type="ECO:0000256" key="2">
    <source>
        <dbReference type="ARBA" id="ARBA00023315"/>
    </source>
</evidence>
<dbReference type="AlphaFoldDB" id="A0A6H2GSU9"/>
<sequence length="158" mass="17940">MIEQARQEDLPEILTLQRLAYLSEAALYDGMAIPPLTQTLEELERDHQEGIVLIAVEDGGIVGSVRAERDGDCVRIGKLIVHPSAQNRGIGTRLMEAAERLWPDAARAELFTGHRSEKNLAFHRKLGYVTFDERRVDERLTLIYMEKRLSQGDRQDAE</sequence>
<dbReference type="InterPro" id="IPR000182">
    <property type="entry name" value="GNAT_dom"/>
</dbReference>
<dbReference type="CDD" id="cd04301">
    <property type="entry name" value="NAT_SF"/>
    <property type="match status" value="1"/>
</dbReference>
<organism evidence="4 5">
    <name type="scientific">Paenibacillus albicereus</name>
    <dbReference type="NCBI Taxonomy" id="2726185"/>
    <lineage>
        <taxon>Bacteria</taxon>
        <taxon>Bacillati</taxon>
        <taxon>Bacillota</taxon>
        <taxon>Bacilli</taxon>
        <taxon>Bacillales</taxon>
        <taxon>Paenibacillaceae</taxon>
        <taxon>Paenibacillus</taxon>
    </lineage>
</organism>
<evidence type="ECO:0000259" key="3">
    <source>
        <dbReference type="PROSITE" id="PS51186"/>
    </source>
</evidence>
<dbReference type="PANTHER" id="PTHR43877">
    <property type="entry name" value="AMINOALKYLPHOSPHONATE N-ACETYLTRANSFERASE-RELATED-RELATED"/>
    <property type="match status" value="1"/>
</dbReference>
<gene>
    <name evidence="4" type="ORF">HGI30_02120</name>
</gene>
<proteinExistence type="predicted"/>
<dbReference type="Gene3D" id="3.40.630.30">
    <property type="match status" value="1"/>
</dbReference>
<accession>A0A6H2GSU9</accession>
<dbReference type="InterPro" id="IPR016181">
    <property type="entry name" value="Acyl_CoA_acyltransferase"/>
</dbReference>
<dbReference type="InterPro" id="IPR050832">
    <property type="entry name" value="Bact_Acetyltransf"/>
</dbReference>
<feature type="domain" description="N-acetyltransferase" evidence="3">
    <location>
        <begin position="1"/>
        <end position="150"/>
    </location>
</feature>
<dbReference type="PANTHER" id="PTHR43877:SF2">
    <property type="entry name" value="AMINOALKYLPHOSPHONATE N-ACETYLTRANSFERASE-RELATED"/>
    <property type="match status" value="1"/>
</dbReference>
<dbReference type="SUPFAM" id="SSF55729">
    <property type="entry name" value="Acyl-CoA N-acyltransferases (Nat)"/>
    <property type="match status" value="1"/>
</dbReference>
<reference evidence="4 5" key="1">
    <citation type="submission" date="2020-04" db="EMBL/GenBank/DDBJ databases">
        <title>Novel Paenibacillus strain UniB2 isolated from commercial digestive syrup.</title>
        <authorList>
            <person name="Thorat V."/>
            <person name="Kirdat K."/>
            <person name="Tiwarekar B."/>
            <person name="Yadav A."/>
        </authorList>
    </citation>
    <scope>NUCLEOTIDE SEQUENCE [LARGE SCALE GENOMIC DNA]</scope>
    <source>
        <strain evidence="4 5">UniB2</strain>
    </source>
</reference>
<evidence type="ECO:0000313" key="5">
    <source>
        <dbReference type="Proteomes" id="UP000502136"/>
    </source>
</evidence>
<protein>
    <submittedName>
        <fullName evidence="4">GNAT family N-acetyltransferase</fullName>
    </submittedName>
</protein>
<dbReference type="GO" id="GO:0016747">
    <property type="term" value="F:acyltransferase activity, transferring groups other than amino-acyl groups"/>
    <property type="evidence" value="ECO:0007669"/>
    <property type="project" value="InterPro"/>
</dbReference>
<dbReference type="EMBL" id="CP051428">
    <property type="protein sequence ID" value="QJC50503.1"/>
    <property type="molecule type" value="Genomic_DNA"/>
</dbReference>
<evidence type="ECO:0000256" key="1">
    <source>
        <dbReference type="ARBA" id="ARBA00022679"/>
    </source>
</evidence>
<dbReference type="RefSeq" id="WP_168906180.1">
    <property type="nucleotide sequence ID" value="NZ_CP051428.1"/>
</dbReference>
<keyword evidence="5" id="KW-1185">Reference proteome</keyword>